<dbReference type="Proteomes" id="UP000245626">
    <property type="component" value="Unassembled WGS sequence"/>
</dbReference>
<organism evidence="1 2">
    <name type="scientific">Violaceomyces palustris</name>
    <dbReference type="NCBI Taxonomy" id="1673888"/>
    <lineage>
        <taxon>Eukaryota</taxon>
        <taxon>Fungi</taxon>
        <taxon>Dikarya</taxon>
        <taxon>Basidiomycota</taxon>
        <taxon>Ustilaginomycotina</taxon>
        <taxon>Ustilaginomycetes</taxon>
        <taxon>Violaceomycetales</taxon>
        <taxon>Violaceomycetaceae</taxon>
        <taxon>Violaceomyces</taxon>
    </lineage>
</organism>
<evidence type="ECO:0000313" key="1">
    <source>
        <dbReference type="EMBL" id="PWN47754.1"/>
    </source>
</evidence>
<accession>A0ACD0NPR9</accession>
<proteinExistence type="predicted"/>
<protein>
    <submittedName>
        <fullName evidence="1">Uncharacterized protein</fullName>
    </submittedName>
</protein>
<dbReference type="EMBL" id="KZ820347">
    <property type="protein sequence ID" value="PWN47754.1"/>
    <property type="molecule type" value="Genomic_DNA"/>
</dbReference>
<evidence type="ECO:0000313" key="2">
    <source>
        <dbReference type="Proteomes" id="UP000245626"/>
    </source>
</evidence>
<reference evidence="1 2" key="1">
    <citation type="journal article" date="2018" name="Mol. Biol. Evol.">
        <title>Broad Genomic Sampling Reveals a Smut Pathogenic Ancestry of the Fungal Clade Ustilaginomycotina.</title>
        <authorList>
            <person name="Kijpornyongpan T."/>
            <person name="Mondo S.J."/>
            <person name="Barry K."/>
            <person name="Sandor L."/>
            <person name="Lee J."/>
            <person name="Lipzen A."/>
            <person name="Pangilinan J."/>
            <person name="LaButti K."/>
            <person name="Hainaut M."/>
            <person name="Henrissat B."/>
            <person name="Grigoriev I.V."/>
            <person name="Spatafora J.W."/>
            <person name="Aime M.C."/>
        </authorList>
    </citation>
    <scope>NUCLEOTIDE SEQUENCE [LARGE SCALE GENOMIC DNA]</scope>
    <source>
        <strain evidence="1 2">SA 807</strain>
    </source>
</reference>
<gene>
    <name evidence="1" type="ORF">IE53DRAFT_381891</name>
</gene>
<name>A0ACD0NPR9_9BASI</name>
<sequence>MPSQKSVPSSVARSGRTKSQRRAMGLAAALEYLLTFDNVKTAVFIIVLYRYSERFLRHLKIYGLLGCFHQVYTAISRRIFELVLKTPAARRRVTKELDAAMKEVEAKIVSRPSHISIHEKLPVHGKDNEWIKHEIYKIQKMEAGIPREADSTGWEAKDGQLVWKDGRVSGAVYHGGQELSDLLADTIKAFLLSNP</sequence>
<feature type="non-terminal residue" evidence="1">
    <location>
        <position position="195"/>
    </location>
</feature>
<keyword evidence="2" id="KW-1185">Reference proteome</keyword>